<dbReference type="Gene3D" id="1.10.510.10">
    <property type="entry name" value="Transferase(Phosphotransferase) domain 1"/>
    <property type="match status" value="1"/>
</dbReference>
<dbReference type="PANTHER" id="PTHR43671">
    <property type="entry name" value="SERINE/THREONINE-PROTEIN KINASE NEK"/>
    <property type="match status" value="1"/>
</dbReference>
<dbReference type="AlphaFoldDB" id="D2R265"/>
<keyword evidence="5" id="KW-0067">ATP-binding</keyword>
<dbReference type="HOGENOM" id="CLU_298744_0_0_0"/>
<dbReference type="KEGG" id="psl:Psta_4023"/>
<evidence type="ECO:0000256" key="4">
    <source>
        <dbReference type="ARBA" id="ARBA00022777"/>
    </source>
</evidence>
<feature type="domain" description="Protein kinase" evidence="8">
    <location>
        <begin position="76"/>
        <end position="333"/>
    </location>
</feature>
<dbReference type="EC" id="2.7.11.1" evidence="1"/>
<dbReference type="Pfam" id="PF00069">
    <property type="entry name" value="Pkinase"/>
    <property type="match status" value="1"/>
</dbReference>
<dbReference type="PANTHER" id="PTHR43671:SF13">
    <property type="entry name" value="SERINE_THREONINE-PROTEIN KINASE NEK2"/>
    <property type="match status" value="1"/>
</dbReference>
<feature type="compositionally biased region" description="Low complexity" evidence="6">
    <location>
        <begin position="490"/>
        <end position="504"/>
    </location>
</feature>
<feature type="compositionally biased region" description="Low complexity" evidence="6">
    <location>
        <begin position="465"/>
        <end position="482"/>
    </location>
</feature>
<evidence type="ECO:0000256" key="5">
    <source>
        <dbReference type="ARBA" id="ARBA00022840"/>
    </source>
</evidence>
<dbReference type="OrthoDB" id="229095at2"/>
<keyword evidence="7" id="KW-0472">Membrane</keyword>
<dbReference type="InterPro" id="IPR011009">
    <property type="entry name" value="Kinase-like_dom_sf"/>
</dbReference>
<protein>
    <recommendedName>
        <fullName evidence="1">non-specific serine/threonine protein kinase</fullName>
        <ecNumber evidence="1">2.7.11.1</ecNumber>
    </recommendedName>
</protein>
<dbReference type="Proteomes" id="UP000001887">
    <property type="component" value="Chromosome"/>
</dbReference>
<sequence>MSIALADFWKLLKESRLLAPEQVDSLIADFASVKGGGEQGNSRTVAEWLVSRNVLSRYQTTILLAGRAGPFYYGDYKVYDRVDKGRMAGWFRAVHAPTGHPVMLEFLTGAVTQDPRSWAIAANHALGATSLASPHLHRLHEPVDLKAFKFLVLEDTRGGTLEERLAVGRFPPAEACRIARLAALALATLHQAGRVHGDVRPANFILEQSGNVKLLSEPHVTPASINFADPQIVSALQSKADYLAPELLQPGKTPDPLCDIYSLGCVLYAMLTGTPPFAGGNAQQKMTRHASEAIRPLDQFGVPPQVAQLVTYMMAKNPQVRYQSAAIVAEQLAQLVDPQTLYWQPPAPLPTLAHFEQHVAHKQQQLRAQAQTATAKPAAAGINLNLSGTSPAGGAPASLGFSTGPSAGSVPRSSVSAEMVAAAKAKKQQQMLIGGLVGTGILAIAILIGVSMMGGGDPATDPVAENGTSTTENGGETETPTTNPDPAPAVPAATPVVNPGTTPVEAPPTPSGSKIEPTTVVQTVVPDDGQLLWASPTSGEPISLRMVPPEAQVFIAVRPAELKGSAEGQLVLNALGPEFSSQSEAFERAAGVKLDEIEQLIIGLHNNDAKFPRVSYVVKLKSPIPREELLTRWGNPTGTTEGTEAYFTGASGSYFLSSDPQDEGKFLMASQADVQEVAKVKGAPPLLFLEMEKLRRTTDSTRHFTLLVYPPFLFNDDGEPLFAGERGKVRQPLSWLLGDGLKSASVSGHFGNEFYFEMQFLGSLDKEKFQLAKDFRTRLEQIPRSLEDYFVALTPPPYWKKLSFRYPQMITTLHNQMRVGVENEQAMVNAVLPLHAAHNLVLGGELLIATAPGAAVVAANTPAAGAAPKTIEDVLNLKTSFAFDQTSLEFAMRDLAAETRDLAKGLPFEFDIQILGDDLKFDGITRNQSIRDFKQEGKAVGEILTALVMKANPITTVKEPNELDQKLIWVVHTSPDDPNKPMILITTRAKAAEKKYTLPATFQPK</sequence>
<organism evidence="9 10">
    <name type="scientific">Pirellula staleyi (strain ATCC 27377 / DSM 6068 / ICPB 4128)</name>
    <name type="common">Pirella staleyi</name>
    <dbReference type="NCBI Taxonomy" id="530564"/>
    <lineage>
        <taxon>Bacteria</taxon>
        <taxon>Pseudomonadati</taxon>
        <taxon>Planctomycetota</taxon>
        <taxon>Planctomycetia</taxon>
        <taxon>Pirellulales</taxon>
        <taxon>Pirellulaceae</taxon>
        <taxon>Pirellula</taxon>
    </lineage>
</organism>
<feature type="region of interest" description="Disordered" evidence="6">
    <location>
        <begin position="458"/>
        <end position="516"/>
    </location>
</feature>
<evidence type="ECO:0000256" key="1">
    <source>
        <dbReference type="ARBA" id="ARBA00012513"/>
    </source>
</evidence>
<evidence type="ECO:0000313" key="10">
    <source>
        <dbReference type="Proteomes" id="UP000001887"/>
    </source>
</evidence>
<keyword evidence="7" id="KW-0812">Transmembrane</keyword>
<keyword evidence="3" id="KW-0547">Nucleotide-binding</keyword>
<keyword evidence="7" id="KW-1133">Transmembrane helix</keyword>
<evidence type="ECO:0000259" key="8">
    <source>
        <dbReference type="PROSITE" id="PS50011"/>
    </source>
</evidence>
<feature type="transmembrane region" description="Helical" evidence="7">
    <location>
        <begin position="432"/>
        <end position="453"/>
    </location>
</feature>
<evidence type="ECO:0000313" key="9">
    <source>
        <dbReference type="EMBL" id="ADB18676.1"/>
    </source>
</evidence>
<dbReference type="GO" id="GO:0004674">
    <property type="term" value="F:protein serine/threonine kinase activity"/>
    <property type="evidence" value="ECO:0007669"/>
    <property type="project" value="UniProtKB-KW"/>
</dbReference>
<dbReference type="InterPro" id="IPR050660">
    <property type="entry name" value="NEK_Ser/Thr_kinase"/>
</dbReference>
<dbReference type="SMART" id="SM00220">
    <property type="entry name" value="S_TKc"/>
    <property type="match status" value="1"/>
</dbReference>
<gene>
    <name evidence="9" type="ordered locus">Psta_4023</name>
</gene>
<evidence type="ECO:0000256" key="3">
    <source>
        <dbReference type="ARBA" id="ARBA00022741"/>
    </source>
</evidence>
<evidence type="ECO:0000256" key="2">
    <source>
        <dbReference type="ARBA" id="ARBA00022679"/>
    </source>
</evidence>
<dbReference type="PROSITE" id="PS50011">
    <property type="entry name" value="PROTEIN_KINASE_DOM"/>
    <property type="match status" value="1"/>
</dbReference>
<keyword evidence="10" id="KW-1185">Reference proteome</keyword>
<dbReference type="GO" id="GO:0005524">
    <property type="term" value="F:ATP binding"/>
    <property type="evidence" value="ECO:0007669"/>
    <property type="project" value="UniProtKB-KW"/>
</dbReference>
<keyword evidence="2" id="KW-0808">Transferase</keyword>
<dbReference type="InterPro" id="IPR000719">
    <property type="entry name" value="Prot_kinase_dom"/>
</dbReference>
<evidence type="ECO:0000256" key="7">
    <source>
        <dbReference type="SAM" id="Phobius"/>
    </source>
</evidence>
<keyword evidence="9" id="KW-0723">Serine/threonine-protein kinase</keyword>
<dbReference type="EMBL" id="CP001848">
    <property type="protein sequence ID" value="ADB18676.1"/>
    <property type="molecule type" value="Genomic_DNA"/>
</dbReference>
<name>D2R265_PIRSD</name>
<dbReference type="eggNOG" id="COG0515">
    <property type="taxonomic scope" value="Bacteria"/>
</dbReference>
<dbReference type="SUPFAM" id="SSF56112">
    <property type="entry name" value="Protein kinase-like (PK-like)"/>
    <property type="match status" value="1"/>
</dbReference>
<evidence type="ECO:0000256" key="6">
    <source>
        <dbReference type="SAM" id="MobiDB-lite"/>
    </source>
</evidence>
<reference evidence="9 10" key="1">
    <citation type="journal article" date="2009" name="Stand. Genomic Sci.">
        <title>Complete genome sequence of Pirellula staleyi type strain (ATCC 27377).</title>
        <authorList>
            <person name="Clum A."/>
            <person name="Tindall B.J."/>
            <person name="Sikorski J."/>
            <person name="Ivanova N."/>
            <person name="Mavrommatis K."/>
            <person name="Lucas S."/>
            <person name="Glavina del Rio T."/>
            <person name="Nolan M."/>
            <person name="Chen F."/>
            <person name="Tice H."/>
            <person name="Pitluck S."/>
            <person name="Cheng J.F."/>
            <person name="Chertkov O."/>
            <person name="Brettin T."/>
            <person name="Han C."/>
            <person name="Detter J.C."/>
            <person name="Kuske C."/>
            <person name="Bruce D."/>
            <person name="Goodwin L."/>
            <person name="Ovchinikova G."/>
            <person name="Pati A."/>
            <person name="Mikhailova N."/>
            <person name="Chen A."/>
            <person name="Palaniappan K."/>
            <person name="Land M."/>
            <person name="Hauser L."/>
            <person name="Chang Y.J."/>
            <person name="Jeffries C.D."/>
            <person name="Chain P."/>
            <person name="Rohde M."/>
            <person name="Goker M."/>
            <person name="Bristow J."/>
            <person name="Eisen J.A."/>
            <person name="Markowitz V."/>
            <person name="Hugenholtz P."/>
            <person name="Kyrpides N.C."/>
            <person name="Klenk H.P."/>
            <person name="Lapidus A."/>
        </authorList>
    </citation>
    <scope>NUCLEOTIDE SEQUENCE [LARGE SCALE GENOMIC DNA]</scope>
    <source>
        <strain evidence="10">ATCC 27377 / DSM 6068 / ICPB 4128</strain>
    </source>
</reference>
<keyword evidence="4 9" id="KW-0418">Kinase</keyword>
<proteinExistence type="predicted"/>
<accession>D2R265</accession>
<dbReference type="STRING" id="530564.Psta_4023"/>